<dbReference type="PaxDb" id="55529-EKX41930"/>
<gene>
    <name evidence="2" type="ORF">GUITHDRAFT_141667</name>
</gene>
<dbReference type="Proteomes" id="UP000011087">
    <property type="component" value="Unassembled WGS sequence"/>
</dbReference>
<accession>L1J1H0</accession>
<dbReference type="EMBL" id="JH993020">
    <property type="protein sequence ID" value="EKX41930.1"/>
    <property type="molecule type" value="Genomic_DNA"/>
</dbReference>
<reference evidence="4" key="2">
    <citation type="submission" date="2012-11" db="EMBL/GenBank/DDBJ databases">
        <authorList>
            <person name="Kuo A."/>
            <person name="Curtis B.A."/>
            <person name="Tanifuji G."/>
            <person name="Burki F."/>
            <person name="Gruber A."/>
            <person name="Irimia M."/>
            <person name="Maruyama S."/>
            <person name="Arias M.C."/>
            <person name="Ball S.G."/>
            <person name="Gile G.H."/>
            <person name="Hirakawa Y."/>
            <person name="Hopkins J.F."/>
            <person name="Rensing S.A."/>
            <person name="Schmutz J."/>
            <person name="Symeonidi A."/>
            <person name="Elias M."/>
            <person name="Eveleigh R.J."/>
            <person name="Herman E.K."/>
            <person name="Klute M.J."/>
            <person name="Nakayama T."/>
            <person name="Obornik M."/>
            <person name="Reyes-Prieto A."/>
            <person name="Armbrust E.V."/>
            <person name="Aves S.J."/>
            <person name="Beiko R.G."/>
            <person name="Coutinho P."/>
            <person name="Dacks J.B."/>
            <person name="Durnford D.G."/>
            <person name="Fast N.M."/>
            <person name="Green B.R."/>
            <person name="Grisdale C."/>
            <person name="Hempe F."/>
            <person name="Henrissat B."/>
            <person name="Hoppner M.P."/>
            <person name="Ishida K.-I."/>
            <person name="Kim E."/>
            <person name="Koreny L."/>
            <person name="Kroth P.G."/>
            <person name="Liu Y."/>
            <person name="Malik S.-B."/>
            <person name="Maier U.G."/>
            <person name="McRose D."/>
            <person name="Mock T."/>
            <person name="Neilson J.A."/>
            <person name="Onodera N.T."/>
            <person name="Poole A.M."/>
            <person name="Pritham E.J."/>
            <person name="Richards T.A."/>
            <person name="Rocap G."/>
            <person name="Roy S.W."/>
            <person name="Sarai C."/>
            <person name="Schaack S."/>
            <person name="Shirato S."/>
            <person name="Slamovits C.H."/>
            <person name="Spencer D.F."/>
            <person name="Suzuki S."/>
            <person name="Worden A.Z."/>
            <person name="Zauner S."/>
            <person name="Barry K."/>
            <person name="Bell C."/>
            <person name="Bharti A.K."/>
            <person name="Crow J.A."/>
            <person name="Grimwood J."/>
            <person name="Kramer R."/>
            <person name="Lindquist E."/>
            <person name="Lucas S."/>
            <person name="Salamov A."/>
            <person name="McFadden G.I."/>
            <person name="Lane C.E."/>
            <person name="Keeling P.J."/>
            <person name="Gray M.W."/>
            <person name="Grigoriev I.V."/>
            <person name="Archibald J.M."/>
        </authorList>
    </citation>
    <scope>NUCLEOTIDE SEQUENCE</scope>
    <source>
        <strain evidence="4">CCMP2712</strain>
    </source>
</reference>
<sequence length="3608" mass="388341">MDGRDMEKDKRTMAHTSEPCSFGTSLKARNQSSGLCVLHCVRNPFPSITLNFLENGGPPEVLASVVVTAQLWKDGMKKSLSGVTAVEILASKDIVFDNLQLDALEIGSNYTITFSAYFRGETVVFGTNPITFIGEFLRPDSQDLFYYVGQTFDTLNVQMRSTDFTRAVSARINNSLFFFEDNYQSYQIAFTEGFYSIDGVNSELRLKLEDLGIAVDLFSFTKVQDKVVINVAFEGWRVIFSASGSIGSFLGFNRDIPNSNEYTVVPNMQFTADFARQSLPITLPAGQAACGRFCAVAHSDIQMKDKFNVSVKVFDVGDGQLKGSIYGETVVAIDAGVASFSSIRANGLVGSRFVLVFYLDQVSVVSAVNQQIRDFYQQSSLQYPLQLGLFPDTLQIDWSSGNVLVDESVSTMSVTLVDSAMPLTTLVVVETDGFILDIELLNSNQNLNLQYLGGTTTQYVESAKSLFADLKILGTAGTGYVFKVCLSNQNSILPLCTQTATFVVYPQGISIVESTWPKYLYEDQTFPQISIRMIGSSLSNLRFFNTDAFEIEVSLLRHGIRRPTAFSSTPKLIFTGLQDVKFNNLRVFDELGSEYQLLFVLNINAAFLSAATSSSLVTQRAVTPLFDMIPRGVQIQEVSDFNCGGSFQASVSLVTFAMINLIPADGFEVSLVLVASEDLGSESSLQGTTKRNITGTSVTFSGLQLLSSSPSCIGTYRLNYTLTCLFSGQTYGPYQSNAFRVLPYNISFQFPLPTNLLEGELLPTVVVQVQGANGDVLSGLTGSADKFGLVSVQLYRDESGPCAAPSSSPSSAPPLPNLHGRKELNLTSGKAEFSDLTIFGIIGSCYVLVANYTVPSMASFVLRSTTFRLWPNSLSSNLTNECDFNNFPSINCSLLALVGRPLPPVVVRPILRDMSGSWELEAVDQLYVGASLVSCETRCKQTLRNSSCEVDYYPPRLLTLSTSFAGSLVERQLDYPIFGVSAASFDIKRISQNSSWPGHPNCLSVELRANVDLLGGQGASITVSGLSGLNLRSQTGVRLVDSHGNDLSSMWFKSTSWKQGIGELAVQLRDDVTLAAGQELNFTLCARNSMVAQESPAVVVEANGGVVIPPSLMEKGHLSDLSTLLVDLQASAISIGYSSLVSGRSYVLSFSLVNPVSQSPPSAVSVQVASPQLQTFVQGLTADNRPISGLLGSVAGDAAPFYVQNASVAFLSLYQSSSFPYPASSAIILRVGFNFRIAALATLQLTGFADAVLLSNATLSYKAANGTNVTSPATIDVVGGKLSIQTDMALSAGRELFVAFSVENPKWRVNQSVTLETTTDLYNSSLLLSSEVGRYLVEAPGFHSATIRRNTSYAGMPAKVTISLLCNIPLLAGSVLTITSSSAVFQLAQVCWAAQNLVSVTIEPERVSLALLTNLTTLQAIDVSLCATNDAQSLPPPSFLLAANLISPGTCSSCYETIDLVSLDGGSMQIDPPGFTTAQITQTNPFPLGKNTIFITLIPNFLVNVNSSVTFTFSLGSNETLGDLLSDLSVFPSDLSDSYQVDAAGPSIRFLLSRDVRAGEVMLFAWNVSNPAGARNSTPVSVSCSFQGLVRVASYQLQEDSSAIAGQLWSIRGDKLPFRVSPPAIPFGQAHQSTNYPGRSNEISINFALTVEMPAGSKFTLAGLDIACSGSKDMVVYGGSGSTVPTLSSSCPANTSITCAIYDCSSLSLLLELANSLPAGEVIAFKLTLQNPSSVSFLDSSYLDSLTELDCTPAGGQLTGQTSRQLGSSFLFDRLVVGGAFGFFAIEFDLIHQVVGNPVRTRGRSDRFLVAPASIQLDPSQLDSEYQTSPAVLSNSSHGNLPLFLVSFLDQLGRVLNVSSPGIRVVAHLLKSGHVMDEFLEGQTIQRAQGYSAKFTDLRIAYLTGRNFSLTFSIELGSRSLSSSTSHFNILPSALKANGCPGDVLTGQSFQLTFHLVDQNGVVLSADDGSFSIEIDLLLDGAPSSQYLLGHRTALIKDDAISFPDLRILNVSGSNFRFQFTLAVDGQPMGSMLNSSGSSDCTSSFSVFPSSMRLVPQADCISSFLSGELLSSFTLEVLDVEGKPIETVSDPSFALVKASLLPAQLADQLNGTTQVPLSSGRVTFSSLRAPIAGISLRLLFELQLSITTAVISSNSSAFVVASDPFDVLPVSIHLENASSVPHLLCSAHPLFLPPLHFLLLDVNGARISAALDLKIAVSLYNSNGEDLAGKIQGSSCHDVSSSSSSALFTDLLIEVSDVGSFSLLFTLNGPLCNLYQGRSYSLDLNSSLCQLQDPTSILDIQQYLSNRTSTAELVLGGEEEAFGLQAKTLTFMSQESGSNLFLDAQFPFLQNSSSLGSFSPLDAHDVTISSANFSELSVKLPDDLVRPLAYSEVTRFSQWRGAEISERWDASFEPLKVAYYTRAAGKKDSLESDVQYDVPGRVFPPDVQLKDRRTLTPWAARYEGSSFQLRKQRWRDTSGNGQDAIVESGYCNWPGPSSGRPVVMGSGTEVILFPEGLLQESFTLCTAYRSANGKTPWRLVRNQNESDLWYEQTFQQSQMTVDEWKLVCVFRDVTSIAFQEISYSGDHSLPSSLPAADRLSLIFNPSSSWSLLELAVWPRVLGAADYGELVTFYNNMAYSDTLPSPTPAMKQAPHMPEIFRCSAMPTLPCRLPSGNLCSSSSSGARATGGSVGYDGVVISSEVQVWVTRDYAPGNEELQVSSLELLGFRRDAPLEQDVLVSFAGYQLQVVGVSWTSSSVLVTPNYQTQVVLANTQAVTIVNVCGYEASQPVDIAIFSAQVAAGPVKVFYSIGTDSSLPLMQEASWAEAGGSGQVLLGAGNISQLNFITGEVPSFAGPRRSFRLDTDPCSLSVDSPCQVHEMCVSIPDPLSSPSFWCIPNIKYCLPGYAYSPLNLSCQACPPNTFKSKNCQQDCGVCRSCPPRSFSPPASVIDYDCSCPDRLTTLQEFTLPFVRGYQVWEEIDKWGYVSSMPLPWGETSQVSWQEVLNLTLSGSASILGTSTQLLNSDQQHWCSHVLVSNNREFYASLTSDGALEIRNSTSDEIQWRSRSGPLLENSICYHELPTDLVNFTFQLSDQGAQIVFSPSSEGTSPVVWPQLDNNDMHPSDSVILRDDGSLVGANSSSLVWQTIAGDLLGNFWMCYMDQCCWSSKMSTGGSQKYLRRRAGANESVTCEDSIFSVASGMRFSVGNGSLSLYSSDSTSAVMSSQVLDVGDSDSLLYFCPYGLCFSSLDSTSAPLSTVLVQNLSEAILHRFTCESSGSVLRAPTGLLEASHPHNVSRNCSWTVLPCANRSLRLFISAETFQQGQENCSATGNFLSISLCQDSSCSSFQQELTICPAGREKFFLATSPGVGVKVSYVADVNVILTSSEKTPAGSSQLEVNISNSSTFNTSDVNSTSANSTYLNTSNATNASSVPAGASSIAVDSWFSASWFQEPVDDLGGCNFTWTSQNGTNYSSLKLNGSSMEGPCSWILEASNGSVVSFIVNELQGANSSGCGDFLLVETCDGVSCSSWTPAEKICARAGVTAKIFHTSEGGRMRVTVGSEETISSSFALLASWIESSVHVGRSLTLEADGALVILTATDIFPFRF</sequence>
<dbReference type="EnsemblProtists" id="EKX41930">
    <property type="protein sequence ID" value="EKX41930"/>
    <property type="gene ID" value="GUITHDRAFT_141667"/>
</dbReference>
<proteinExistence type="predicted"/>
<dbReference type="GeneID" id="17298612"/>
<reference evidence="2 4" key="1">
    <citation type="journal article" date="2012" name="Nature">
        <title>Algal genomes reveal evolutionary mosaicism and the fate of nucleomorphs.</title>
        <authorList>
            <consortium name="DOE Joint Genome Institute"/>
            <person name="Curtis B.A."/>
            <person name="Tanifuji G."/>
            <person name="Burki F."/>
            <person name="Gruber A."/>
            <person name="Irimia M."/>
            <person name="Maruyama S."/>
            <person name="Arias M.C."/>
            <person name="Ball S.G."/>
            <person name="Gile G.H."/>
            <person name="Hirakawa Y."/>
            <person name="Hopkins J.F."/>
            <person name="Kuo A."/>
            <person name="Rensing S.A."/>
            <person name="Schmutz J."/>
            <person name="Symeonidi A."/>
            <person name="Elias M."/>
            <person name="Eveleigh R.J."/>
            <person name="Herman E.K."/>
            <person name="Klute M.J."/>
            <person name="Nakayama T."/>
            <person name="Obornik M."/>
            <person name="Reyes-Prieto A."/>
            <person name="Armbrust E.V."/>
            <person name="Aves S.J."/>
            <person name="Beiko R.G."/>
            <person name="Coutinho P."/>
            <person name="Dacks J.B."/>
            <person name="Durnford D.G."/>
            <person name="Fast N.M."/>
            <person name="Green B.R."/>
            <person name="Grisdale C.J."/>
            <person name="Hempel F."/>
            <person name="Henrissat B."/>
            <person name="Hoppner M.P."/>
            <person name="Ishida K."/>
            <person name="Kim E."/>
            <person name="Koreny L."/>
            <person name="Kroth P.G."/>
            <person name="Liu Y."/>
            <person name="Malik S.B."/>
            <person name="Maier U.G."/>
            <person name="McRose D."/>
            <person name="Mock T."/>
            <person name="Neilson J.A."/>
            <person name="Onodera N.T."/>
            <person name="Poole A.M."/>
            <person name="Pritham E.J."/>
            <person name="Richards T.A."/>
            <person name="Rocap G."/>
            <person name="Roy S.W."/>
            <person name="Sarai C."/>
            <person name="Schaack S."/>
            <person name="Shirato S."/>
            <person name="Slamovits C.H."/>
            <person name="Spencer D.F."/>
            <person name="Suzuki S."/>
            <person name="Worden A.Z."/>
            <person name="Zauner S."/>
            <person name="Barry K."/>
            <person name="Bell C."/>
            <person name="Bharti A.K."/>
            <person name="Crow J.A."/>
            <person name="Grimwood J."/>
            <person name="Kramer R."/>
            <person name="Lindquist E."/>
            <person name="Lucas S."/>
            <person name="Salamov A."/>
            <person name="McFadden G.I."/>
            <person name="Lane C.E."/>
            <person name="Keeling P.J."/>
            <person name="Gray M.W."/>
            <person name="Grigoriev I.V."/>
            <person name="Archibald J.M."/>
        </authorList>
    </citation>
    <scope>NUCLEOTIDE SEQUENCE</scope>
    <source>
        <strain evidence="2 4">CCMP2712</strain>
    </source>
</reference>
<feature type="region of interest" description="Disordered" evidence="1">
    <location>
        <begin position="800"/>
        <end position="819"/>
    </location>
</feature>
<evidence type="ECO:0000313" key="3">
    <source>
        <dbReference type="EnsemblProtists" id="EKX41930"/>
    </source>
</evidence>
<feature type="compositionally biased region" description="Low complexity" evidence="1">
    <location>
        <begin position="800"/>
        <end position="810"/>
    </location>
</feature>
<evidence type="ECO:0000313" key="2">
    <source>
        <dbReference type="EMBL" id="EKX41930.1"/>
    </source>
</evidence>
<name>L1J1H0_GUITC</name>
<protein>
    <submittedName>
        <fullName evidence="2 3">Uncharacterized protein</fullName>
    </submittedName>
</protein>
<evidence type="ECO:0000256" key="1">
    <source>
        <dbReference type="SAM" id="MobiDB-lite"/>
    </source>
</evidence>
<keyword evidence="4" id="KW-1185">Reference proteome</keyword>
<organism evidence="2">
    <name type="scientific">Guillardia theta (strain CCMP2712)</name>
    <name type="common">Cryptophyte</name>
    <dbReference type="NCBI Taxonomy" id="905079"/>
    <lineage>
        <taxon>Eukaryota</taxon>
        <taxon>Cryptophyceae</taxon>
        <taxon>Pyrenomonadales</taxon>
        <taxon>Geminigeraceae</taxon>
        <taxon>Guillardia</taxon>
    </lineage>
</organism>
<evidence type="ECO:0000313" key="4">
    <source>
        <dbReference type="Proteomes" id="UP000011087"/>
    </source>
</evidence>
<dbReference type="HOGENOM" id="CLU_224608_0_0_1"/>
<reference evidence="3" key="3">
    <citation type="submission" date="2015-06" db="UniProtKB">
        <authorList>
            <consortium name="EnsemblProtists"/>
        </authorList>
    </citation>
    <scope>IDENTIFICATION</scope>
</reference>
<dbReference type="RefSeq" id="XP_005828910.1">
    <property type="nucleotide sequence ID" value="XM_005828853.1"/>
</dbReference>
<dbReference type="KEGG" id="gtt:GUITHDRAFT_141667"/>